<organism evidence="1 2">
    <name type="scientific">Sphaerodactylus townsendi</name>
    <dbReference type="NCBI Taxonomy" id="933632"/>
    <lineage>
        <taxon>Eukaryota</taxon>
        <taxon>Metazoa</taxon>
        <taxon>Chordata</taxon>
        <taxon>Craniata</taxon>
        <taxon>Vertebrata</taxon>
        <taxon>Euteleostomi</taxon>
        <taxon>Lepidosauria</taxon>
        <taxon>Squamata</taxon>
        <taxon>Bifurcata</taxon>
        <taxon>Gekkota</taxon>
        <taxon>Sphaerodactylidae</taxon>
        <taxon>Sphaerodactylus</taxon>
    </lineage>
</organism>
<reference evidence="1" key="1">
    <citation type="submission" date="2021-08" db="EMBL/GenBank/DDBJ databases">
        <title>The first chromosome-level gecko genome reveals the dynamic sex chromosomes of Neotropical dwarf geckos (Sphaerodactylidae: Sphaerodactylus).</title>
        <authorList>
            <person name="Pinto B.J."/>
            <person name="Keating S.E."/>
            <person name="Gamble T."/>
        </authorList>
    </citation>
    <scope>NUCLEOTIDE SEQUENCE</scope>
    <source>
        <strain evidence="1">TG3544</strain>
    </source>
</reference>
<evidence type="ECO:0000313" key="2">
    <source>
        <dbReference type="Proteomes" id="UP000827872"/>
    </source>
</evidence>
<gene>
    <name evidence="1" type="ORF">K3G42_007786</name>
</gene>
<accession>A0ACB8EE12</accession>
<dbReference type="Proteomes" id="UP000827872">
    <property type="component" value="Linkage Group LG16"/>
</dbReference>
<sequence>MRMSCAEPPEAQIHLLRFPVPGLVQIHNAFRCSRASKRTWRRQNSHLDLPPSLQRQLRSLEGAAPVGLKGAALLLVISGAEQRYLW</sequence>
<proteinExistence type="predicted"/>
<name>A0ACB8EE12_9SAUR</name>
<comment type="caution">
    <text evidence="1">The sequence shown here is derived from an EMBL/GenBank/DDBJ whole genome shotgun (WGS) entry which is preliminary data.</text>
</comment>
<protein>
    <submittedName>
        <fullName evidence="1">Uncharacterized protein</fullName>
    </submittedName>
</protein>
<keyword evidence="2" id="KW-1185">Reference proteome</keyword>
<dbReference type="EMBL" id="CM037629">
    <property type="protein sequence ID" value="KAH7990502.1"/>
    <property type="molecule type" value="Genomic_DNA"/>
</dbReference>
<evidence type="ECO:0000313" key="1">
    <source>
        <dbReference type="EMBL" id="KAH7990502.1"/>
    </source>
</evidence>